<dbReference type="PANTHER" id="PTHR48104:SF30">
    <property type="entry name" value="METACASPASE-1"/>
    <property type="match status" value="1"/>
</dbReference>
<organism evidence="2 3">
    <name type="scientific">Pseudonocardia kunmingensis</name>
    <dbReference type="NCBI Taxonomy" id="630975"/>
    <lineage>
        <taxon>Bacteria</taxon>
        <taxon>Bacillati</taxon>
        <taxon>Actinomycetota</taxon>
        <taxon>Actinomycetes</taxon>
        <taxon>Pseudonocardiales</taxon>
        <taxon>Pseudonocardiaceae</taxon>
        <taxon>Pseudonocardia</taxon>
    </lineage>
</organism>
<dbReference type="GO" id="GO:0005737">
    <property type="term" value="C:cytoplasm"/>
    <property type="evidence" value="ECO:0007669"/>
    <property type="project" value="TreeGrafter"/>
</dbReference>
<dbReference type="RefSeq" id="WP_211366806.1">
    <property type="nucleotide sequence ID" value="NZ_VFPA01000003.1"/>
</dbReference>
<keyword evidence="3" id="KW-1185">Reference proteome</keyword>
<accession>A0A543DIF8</accession>
<proteinExistence type="predicted"/>
<dbReference type="SUPFAM" id="SSF52129">
    <property type="entry name" value="Caspase-like"/>
    <property type="match status" value="1"/>
</dbReference>
<name>A0A543DIF8_9PSEU</name>
<gene>
    <name evidence="2" type="ORF">FB558_4873</name>
</gene>
<dbReference type="Proteomes" id="UP000315677">
    <property type="component" value="Unassembled WGS sequence"/>
</dbReference>
<evidence type="ECO:0000259" key="1">
    <source>
        <dbReference type="Pfam" id="PF00656"/>
    </source>
</evidence>
<reference evidence="2 3" key="1">
    <citation type="submission" date="2019-06" db="EMBL/GenBank/DDBJ databases">
        <title>Sequencing the genomes of 1000 actinobacteria strains.</title>
        <authorList>
            <person name="Klenk H.-P."/>
        </authorList>
    </citation>
    <scope>NUCLEOTIDE SEQUENCE [LARGE SCALE GENOMIC DNA]</scope>
    <source>
        <strain evidence="2 3">DSM 45301</strain>
    </source>
</reference>
<comment type="caution">
    <text evidence="2">The sequence shown here is derived from an EMBL/GenBank/DDBJ whole genome shotgun (WGS) entry which is preliminary data.</text>
</comment>
<dbReference type="InterPro" id="IPR011600">
    <property type="entry name" value="Pept_C14_caspase"/>
</dbReference>
<dbReference type="GO" id="GO:0004197">
    <property type="term" value="F:cysteine-type endopeptidase activity"/>
    <property type="evidence" value="ECO:0007669"/>
    <property type="project" value="InterPro"/>
</dbReference>
<dbReference type="GO" id="GO:0006508">
    <property type="term" value="P:proteolysis"/>
    <property type="evidence" value="ECO:0007669"/>
    <property type="project" value="InterPro"/>
</dbReference>
<dbReference type="PANTHER" id="PTHR48104">
    <property type="entry name" value="METACASPASE-4"/>
    <property type="match status" value="1"/>
</dbReference>
<dbReference type="InterPro" id="IPR029030">
    <property type="entry name" value="Caspase-like_dom_sf"/>
</dbReference>
<dbReference type="Pfam" id="PF00656">
    <property type="entry name" value="Peptidase_C14"/>
    <property type="match status" value="1"/>
</dbReference>
<evidence type="ECO:0000313" key="2">
    <source>
        <dbReference type="EMBL" id="TQM09124.1"/>
    </source>
</evidence>
<evidence type="ECO:0000313" key="3">
    <source>
        <dbReference type="Proteomes" id="UP000315677"/>
    </source>
</evidence>
<dbReference type="Gene3D" id="3.40.50.1460">
    <property type="match status" value="1"/>
</dbReference>
<dbReference type="AlphaFoldDB" id="A0A543DIF8"/>
<dbReference type="InterPro" id="IPR050452">
    <property type="entry name" value="Metacaspase"/>
</dbReference>
<feature type="domain" description="Peptidase C14 caspase" evidence="1">
    <location>
        <begin position="9"/>
        <end position="244"/>
    </location>
</feature>
<protein>
    <submittedName>
        <fullName evidence="2">Caspase domain-containing protein</fullName>
    </submittedName>
</protein>
<sequence length="530" mass="56196">MARGISIQIGINNVDPAVYGSPLTLRGCENDARSMRGLAEAAGFDMAASTMLLSPAATAGAVAGAIRAAAARLRGGDLLFLTYSGHGGQVPDPTGTELDAKNETWVLYDRQLLDDELNMLWSEFAPGVRIFVLSDSCHSGTVVRDVDGTLYDSTRRATLNALPVLTRDLGGLDLPQPVTRDLPFLVQARVYQDNKAFYDGIPRAKDVTAAASVLLISGCQDNQVSLDGSVNGLFTEKLLQVWRAGFSGDHPGFRDAIAALLPPTQSPNFYTTGAASLPFQRQRPLTVAAPVTAAAPVEHHAPAQPSGSTWMDRLRLEFGNIWKENGMTQSANGAQEKWLEFIPVVVDLGLQVVDALSKEGYQIENGSGQKLVATRDTAGGEKWLQFIPLAISVGAQVYDALSKEGALPPSKQVALPKDISAESTKGWLDLIPIVLNLGSQVLNAATKEGFVDSGNGSPMPSLEDPDAKGWMDLIPVALEIGTQIYNTLTKSTATTTGMPVRSLGDAAAGGPVAREVVASFGKQVLEAARM</sequence>
<dbReference type="EMBL" id="VFPA01000003">
    <property type="protein sequence ID" value="TQM09124.1"/>
    <property type="molecule type" value="Genomic_DNA"/>
</dbReference>